<comment type="caution">
    <text evidence="2">The sequence shown here is derived from an EMBL/GenBank/DDBJ whole genome shotgun (WGS) entry which is preliminary data.</text>
</comment>
<feature type="compositionally biased region" description="Basic and acidic residues" evidence="1">
    <location>
        <begin position="725"/>
        <end position="759"/>
    </location>
</feature>
<dbReference type="Proteomes" id="UP000177905">
    <property type="component" value="Unassembled WGS sequence"/>
</dbReference>
<evidence type="ECO:0000256" key="1">
    <source>
        <dbReference type="SAM" id="MobiDB-lite"/>
    </source>
</evidence>
<evidence type="ECO:0000313" key="2">
    <source>
        <dbReference type="EMBL" id="OGC15784.1"/>
    </source>
</evidence>
<evidence type="ECO:0000313" key="3">
    <source>
        <dbReference type="Proteomes" id="UP000177905"/>
    </source>
</evidence>
<sequence>MLYNGMFFGDSSTLQKPRKPIKVDNPDFYRFYLHNNESPDAFKWIGSRVNFLMEMMKFLPKYEQSGYAGESSDDFSEALHEFGSAGESPFWEGNDEIPPYWDGEGDPPAGDYYTLGSDGLPDDERSNNPFSGDAYYPEGENSTNYDTDDFTYVGRGYTRDHFGAWHRVPRTSGDGLPWGFFEGAFFKNLNFHPKASEFNHFKVGTGDDKYAGVEQHAYDLIEDYSGAFNDRPISYSNLFGFDPEDYSDIWNSSLTLYNSRKDNKNTVKNESDPLKVLSGSVYQTLKNFGDRSFYQLVMSGFEKDNTDKATLNYWDTHGTKDIADDILLSGESTGDGYANGERVSWKHEGTFAYDGMGGSHGEGAFKMMLGVLESRRRIFKTMTEIFGNPSNIGRITYTDNKLIADPNDGALISAFDTWSNNIYQGLRADPHNLSLLKLFLEIQHSFRSVLPAYGFDPYSNDIDPYDDSNGGFSYDPTSSFGGIPGWIFSGEDQLAFIRFNEWLYSNVHEYMNYLDSVIVDESDFFDEEKDKHVGLEDYRKRVGNLVDEYFGVNNPDATCTKDDQGNVTSYTYGDVYDWQPYLRQTKDGNEQGKRAGWDFYCSIWASAEVGENFNTSAPNPHPRYTISQLSGVNLIGSRSGNGYVDGKLVVTDDNWFVHDVMGLFRFGDRDVGRTMSNNVFNRRNRRVYKQQMQAYHEMKMDLQWGEAYEEAQKVKKIAEKRADLKRMESNARRKNNELKAIEKKSREHKAFLKKLESKQKSRKNSNKKEG</sequence>
<dbReference type="AlphaFoldDB" id="A0A1F4S5S7"/>
<protein>
    <submittedName>
        <fullName evidence="2">Uncharacterized protein</fullName>
    </submittedName>
</protein>
<accession>A0A1F4S5S7</accession>
<organism evidence="2 3">
    <name type="scientific">candidate division WOR-1 bacterium RIFOXYB2_FULL_36_35</name>
    <dbReference type="NCBI Taxonomy" id="1802578"/>
    <lineage>
        <taxon>Bacteria</taxon>
        <taxon>Bacillati</taxon>
        <taxon>Saganbacteria</taxon>
    </lineage>
</organism>
<dbReference type="EMBL" id="MEUA01000017">
    <property type="protein sequence ID" value="OGC15784.1"/>
    <property type="molecule type" value="Genomic_DNA"/>
</dbReference>
<reference evidence="2 3" key="1">
    <citation type="journal article" date="2016" name="Nat. Commun.">
        <title>Thousands of microbial genomes shed light on interconnected biogeochemical processes in an aquifer system.</title>
        <authorList>
            <person name="Anantharaman K."/>
            <person name="Brown C.T."/>
            <person name="Hug L.A."/>
            <person name="Sharon I."/>
            <person name="Castelle C.J."/>
            <person name="Probst A.J."/>
            <person name="Thomas B.C."/>
            <person name="Singh A."/>
            <person name="Wilkins M.J."/>
            <person name="Karaoz U."/>
            <person name="Brodie E.L."/>
            <person name="Williams K.H."/>
            <person name="Hubbard S.S."/>
            <person name="Banfield J.F."/>
        </authorList>
    </citation>
    <scope>NUCLEOTIDE SEQUENCE [LARGE SCALE GENOMIC DNA]</scope>
</reference>
<proteinExistence type="predicted"/>
<feature type="region of interest" description="Disordered" evidence="1">
    <location>
        <begin position="112"/>
        <end position="141"/>
    </location>
</feature>
<feature type="compositionally biased region" description="Basic residues" evidence="1">
    <location>
        <begin position="760"/>
        <end position="770"/>
    </location>
</feature>
<feature type="region of interest" description="Disordered" evidence="1">
    <location>
        <begin position="725"/>
        <end position="770"/>
    </location>
</feature>
<name>A0A1F4S5S7_UNCSA</name>
<gene>
    <name evidence="2" type="ORF">A2290_05540</name>
</gene>